<dbReference type="Pfam" id="PF13466">
    <property type="entry name" value="STAS_2"/>
    <property type="match status" value="1"/>
</dbReference>
<keyword evidence="1" id="KW-0805">Transcription regulation</keyword>
<dbReference type="SUPFAM" id="SSF52091">
    <property type="entry name" value="SpoIIaa-like"/>
    <property type="match status" value="1"/>
</dbReference>
<dbReference type="InterPro" id="IPR002645">
    <property type="entry name" value="STAS_dom"/>
</dbReference>
<dbReference type="InterPro" id="IPR014322">
    <property type="entry name" value="RNA_pol_sigma-B/F/G"/>
</dbReference>
<sequence>MTRASTRPSEDLAQIDTVAVTYADRVAGLEKTDAVRRTERDRLVAAAMPFAGRLARRYRGRGEPLEDLEQVARLGLLKAVNGYDPARGSFTGYAAITITGELRRHFRDRTWGVHVPRRMQEMSLEVSRAVGELTRELSRSPTIAEVAHRTGVGEDDVLVALETATAYAPVSLQAPTPGDSGTPLADLIGGLDVDLSAVDDRVTVSSLLCRLPVRERRILAMRFYGNHTQSDIAAELGISQMHVSRLLSRALTWLREAMLSDAPHEWEAGAAPPDRHELAIRTLPRGAAVHVEVGGEIDRDTAPRLREALLSALRGRPDEVRVDFGGVSFVDAAGIGALLCALEAARGTGARLTVARTRQYVRQALRVAGLGPFLTP</sequence>
<dbReference type="PANTHER" id="PTHR30385">
    <property type="entry name" value="SIGMA FACTOR F FLAGELLAR"/>
    <property type="match status" value="1"/>
</dbReference>
<keyword evidence="4" id="KW-0804">Transcription</keyword>
<dbReference type="Pfam" id="PF04539">
    <property type="entry name" value="Sigma70_r3"/>
    <property type="match status" value="1"/>
</dbReference>
<keyword evidence="7" id="KW-1185">Reference proteome</keyword>
<dbReference type="Pfam" id="PF04545">
    <property type="entry name" value="Sigma70_r4"/>
    <property type="match status" value="1"/>
</dbReference>
<dbReference type="SUPFAM" id="SSF88659">
    <property type="entry name" value="Sigma3 and sigma4 domains of RNA polymerase sigma factors"/>
    <property type="match status" value="2"/>
</dbReference>
<evidence type="ECO:0000256" key="2">
    <source>
        <dbReference type="ARBA" id="ARBA00023082"/>
    </source>
</evidence>
<evidence type="ECO:0000256" key="4">
    <source>
        <dbReference type="ARBA" id="ARBA00023163"/>
    </source>
</evidence>
<dbReference type="RefSeq" id="WP_281894784.1">
    <property type="nucleotide sequence ID" value="NZ_BSDI01000009.1"/>
</dbReference>
<dbReference type="CDD" id="cd06171">
    <property type="entry name" value="Sigma70_r4"/>
    <property type="match status" value="1"/>
</dbReference>
<dbReference type="InterPro" id="IPR007624">
    <property type="entry name" value="RNA_pol_sigma70_r3"/>
</dbReference>
<accession>A0ABQ5QU38</accession>
<dbReference type="Gene3D" id="3.30.750.24">
    <property type="entry name" value="STAS domain"/>
    <property type="match status" value="1"/>
</dbReference>
<evidence type="ECO:0000256" key="1">
    <source>
        <dbReference type="ARBA" id="ARBA00023015"/>
    </source>
</evidence>
<evidence type="ECO:0000259" key="5">
    <source>
        <dbReference type="PROSITE" id="PS50801"/>
    </source>
</evidence>
<dbReference type="PANTHER" id="PTHR30385:SF4">
    <property type="entry name" value="RNA POLYMERASE SIGMA-E FACTOR"/>
    <property type="match status" value="1"/>
</dbReference>
<dbReference type="InterPro" id="IPR007630">
    <property type="entry name" value="RNA_pol_sigma70_r4"/>
</dbReference>
<keyword evidence="3" id="KW-0238">DNA-binding</keyword>
<evidence type="ECO:0000256" key="3">
    <source>
        <dbReference type="ARBA" id="ARBA00023125"/>
    </source>
</evidence>
<dbReference type="NCBIfam" id="TIGR02980">
    <property type="entry name" value="SigBFG"/>
    <property type="match status" value="1"/>
</dbReference>
<evidence type="ECO:0000313" key="7">
    <source>
        <dbReference type="Proteomes" id="UP001144280"/>
    </source>
</evidence>
<dbReference type="Gene3D" id="1.20.120.1810">
    <property type="match status" value="1"/>
</dbReference>
<dbReference type="InterPro" id="IPR000943">
    <property type="entry name" value="RNA_pol_sigma70"/>
</dbReference>
<dbReference type="EMBL" id="BSDI01000009">
    <property type="protein sequence ID" value="GLH97161.1"/>
    <property type="molecule type" value="Genomic_DNA"/>
</dbReference>
<dbReference type="InterPro" id="IPR058548">
    <property type="entry name" value="MlaB-like_STAS"/>
</dbReference>
<dbReference type="SUPFAM" id="SSF88946">
    <property type="entry name" value="Sigma2 domain of RNA polymerase sigma factors"/>
    <property type="match status" value="1"/>
</dbReference>
<feature type="domain" description="STAS" evidence="5">
    <location>
        <begin position="291"/>
        <end position="376"/>
    </location>
</feature>
<dbReference type="CDD" id="cd07043">
    <property type="entry name" value="STAS_anti-anti-sigma_factors"/>
    <property type="match status" value="1"/>
</dbReference>
<dbReference type="PRINTS" id="PR00046">
    <property type="entry name" value="SIGMA70FCT"/>
</dbReference>
<dbReference type="Pfam" id="PF04542">
    <property type="entry name" value="Sigma70_r2"/>
    <property type="match status" value="1"/>
</dbReference>
<dbReference type="Proteomes" id="UP001144280">
    <property type="component" value="Unassembled WGS sequence"/>
</dbReference>
<keyword evidence="2" id="KW-0731">Sigma factor</keyword>
<dbReference type="InterPro" id="IPR007627">
    <property type="entry name" value="RNA_pol_sigma70_r2"/>
</dbReference>
<comment type="caution">
    <text evidence="6">The sequence shown here is derived from an EMBL/GenBank/DDBJ whole genome shotgun (WGS) entry which is preliminary data.</text>
</comment>
<protein>
    <recommendedName>
        <fullName evidence="5">STAS domain-containing protein</fullName>
    </recommendedName>
</protein>
<dbReference type="InterPro" id="IPR013325">
    <property type="entry name" value="RNA_pol_sigma_r2"/>
</dbReference>
<dbReference type="InterPro" id="IPR036388">
    <property type="entry name" value="WH-like_DNA-bd_sf"/>
</dbReference>
<proteinExistence type="predicted"/>
<organism evidence="6 7">
    <name type="scientific">Phytohabitans aurantiacus</name>
    <dbReference type="NCBI Taxonomy" id="3016789"/>
    <lineage>
        <taxon>Bacteria</taxon>
        <taxon>Bacillati</taxon>
        <taxon>Actinomycetota</taxon>
        <taxon>Actinomycetes</taxon>
        <taxon>Micromonosporales</taxon>
        <taxon>Micromonosporaceae</taxon>
    </lineage>
</organism>
<dbReference type="Gene3D" id="1.10.10.10">
    <property type="entry name" value="Winged helix-like DNA-binding domain superfamily/Winged helix DNA-binding domain"/>
    <property type="match status" value="2"/>
</dbReference>
<dbReference type="InterPro" id="IPR036513">
    <property type="entry name" value="STAS_dom_sf"/>
</dbReference>
<dbReference type="InterPro" id="IPR013324">
    <property type="entry name" value="RNA_pol_sigma_r3/r4-like"/>
</dbReference>
<dbReference type="PROSITE" id="PS50801">
    <property type="entry name" value="STAS"/>
    <property type="match status" value="1"/>
</dbReference>
<dbReference type="NCBIfam" id="TIGR02937">
    <property type="entry name" value="sigma70-ECF"/>
    <property type="match status" value="1"/>
</dbReference>
<evidence type="ECO:0000313" key="6">
    <source>
        <dbReference type="EMBL" id="GLH97161.1"/>
    </source>
</evidence>
<gene>
    <name evidence="6" type="ORF">Pa4123_24360</name>
</gene>
<name>A0ABQ5QU38_9ACTN</name>
<reference evidence="6" key="1">
    <citation type="submission" date="2022-12" db="EMBL/GenBank/DDBJ databases">
        <title>New Phytohabitans aurantiacus sp. RD004123 nov., an actinomycete isolated from soil.</title>
        <authorList>
            <person name="Triningsih D.W."/>
            <person name="Harunari E."/>
            <person name="Igarashi Y."/>
        </authorList>
    </citation>
    <scope>NUCLEOTIDE SEQUENCE</scope>
    <source>
        <strain evidence="6">RD004123</strain>
    </source>
</reference>
<dbReference type="InterPro" id="IPR014284">
    <property type="entry name" value="RNA_pol_sigma-70_dom"/>
</dbReference>